<comment type="catalytic activity">
    <reaction evidence="16">
        <text>L-threonyl-[protein] + ATP = O-phospho-L-threonyl-[protein] + ADP + H(+)</text>
        <dbReference type="Rhea" id="RHEA:46608"/>
        <dbReference type="Rhea" id="RHEA-COMP:11060"/>
        <dbReference type="Rhea" id="RHEA-COMP:11605"/>
        <dbReference type="ChEBI" id="CHEBI:15378"/>
        <dbReference type="ChEBI" id="CHEBI:30013"/>
        <dbReference type="ChEBI" id="CHEBI:30616"/>
        <dbReference type="ChEBI" id="CHEBI:61977"/>
        <dbReference type="ChEBI" id="CHEBI:456216"/>
        <dbReference type="EC" id="2.7.11.1"/>
    </reaction>
</comment>
<evidence type="ECO:0000256" key="9">
    <source>
        <dbReference type="ARBA" id="ARBA00022777"/>
    </source>
</evidence>
<dbReference type="FunFam" id="1.10.510.10:FF:000467">
    <property type="entry name" value="Liguleless narrow1"/>
    <property type="match status" value="1"/>
</dbReference>
<evidence type="ECO:0000256" key="11">
    <source>
        <dbReference type="ARBA" id="ARBA00022989"/>
    </source>
</evidence>
<evidence type="ECO:0000256" key="2">
    <source>
        <dbReference type="ARBA" id="ARBA00012513"/>
    </source>
</evidence>
<evidence type="ECO:0000256" key="14">
    <source>
        <dbReference type="ARBA" id="ARBA00023170"/>
    </source>
</evidence>
<evidence type="ECO:0000256" key="15">
    <source>
        <dbReference type="ARBA" id="ARBA00023180"/>
    </source>
</evidence>
<evidence type="ECO:0000259" key="20">
    <source>
        <dbReference type="PROSITE" id="PS50011"/>
    </source>
</evidence>
<feature type="domain" description="Gnk2-homologous" evidence="21">
    <location>
        <begin position="606"/>
        <end position="708"/>
    </location>
</feature>
<dbReference type="GO" id="GO:0004674">
    <property type="term" value="F:protein serine/threonine kinase activity"/>
    <property type="evidence" value="ECO:0007669"/>
    <property type="project" value="UniProtKB-KW"/>
</dbReference>
<proteinExistence type="predicted"/>
<dbReference type="OMA" id="SICSTHD"/>
<feature type="domain" description="Gnk2-homologous" evidence="21">
    <location>
        <begin position="48"/>
        <end position="150"/>
    </location>
</feature>
<dbReference type="FunFam" id="1.10.510.10:FF:001697">
    <property type="entry name" value="Uncharacterized protein"/>
    <property type="match status" value="1"/>
</dbReference>
<comment type="catalytic activity">
    <reaction evidence="17">
        <text>L-seryl-[protein] + ATP = O-phospho-L-seryl-[protein] + ADP + H(+)</text>
        <dbReference type="Rhea" id="RHEA:17989"/>
        <dbReference type="Rhea" id="RHEA-COMP:9863"/>
        <dbReference type="Rhea" id="RHEA-COMP:11604"/>
        <dbReference type="ChEBI" id="CHEBI:15378"/>
        <dbReference type="ChEBI" id="CHEBI:29999"/>
        <dbReference type="ChEBI" id="CHEBI:30616"/>
        <dbReference type="ChEBI" id="CHEBI:83421"/>
        <dbReference type="ChEBI" id="CHEBI:456216"/>
        <dbReference type="EC" id="2.7.11.1"/>
    </reaction>
</comment>
<dbReference type="PROSITE" id="PS00108">
    <property type="entry name" value="PROTEIN_KINASE_ST"/>
    <property type="match status" value="2"/>
</dbReference>
<evidence type="ECO:0000256" key="12">
    <source>
        <dbReference type="ARBA" id="ARBA00023136"/>
    </source>
</evidence>
<protein>
    <recommendedName>
        <fullName evidence="2">non-specific serine/threonine protein kinase</fullName>
        <ecNumber evidence="2">2.7.11.1</ecNumber>
    </recommendedName>
</protein>
<feature type="binding site" evidence="18">
    <location>
        <position position="904"/>
    </location>
    <ligand>
        <name>ATP</name>
        <dbReference type="ChEBI" id="CHEBI:30616"/>
    </ligand>
</feature>
<feature type="chain" id="PRO_5015110196" description="non-specific serine/threonine protein kinase" evidence="19">
    <location>
        <begin position="42"/>
        <end position="1194"/>
    </location>
</feature>
<dbReference type="FunFam" id="3.30.430.20:FF:000002">
    <property type="entry name" value="Cysteine-rich receptor-like protein kinase 10"/>
    <property type="match status" value="2"/>
</dbReference>
<dbReference type="InterPro" id="IPR001245">
    <property type="entry name" value="Ser-Thr/Tyr_kinase_cat_dom"/>
</dbReference>
<feature type="domain" description="Protein kinase" evidence="20">
    <location>
        <begin position="877"/>
        <end position="1153"/>
    </location>
</feature>
<keyword evidence="13" id="KW-1015">Disulfide bond</keyword>
<keyword evidence="8 18" id="KW-0547">Nucleotide-binding</keyword>
<evidence type="ECO:0000313" key="22">
    <source>
        <dbReference type="EMBL" id="PRQ28544.1"/>
    </source>
</evidence>
<comment type="caution">
    <text evidence="22">The sequence shown here is derived from an EMBL/GenBank/DDBJ whole genome shotgun (WGS) entry which is preliminary data.</text>
</comment>
<dbReference type="Gramene" id="PRQ28544">
    <property type="protein sequence ID" value="PRQ28544"/>
    <property type="gene ID" value="RchiOBHm_Chr5g0004161"/>
</dbReference>
<dbReference type="InterPro" id="IPR017441">
    <property type="entry name" value="Protein_kinase_ATP_BS"/>
</dbReference>
<dbReference type="FunFam" id="3.30.200.20:FF:000195">
    <property type="entry name" value="G-type lectin S-receptor-like serine/threonine-protein kinase"/>
    <property type="match status" value="2"/>
</dbReference>
<keyword evidence="4 22" id="KW-0808">Transferase</keyword>
<dbReference type="SUPFAM" id="SSF56112">
    <property type="entry name" value="Protein kinase-like (PK-like)"/>
    <property type="match status" value="2"/>
</dbReference>
<evidence type="ECO:0000256" key="16">
    <source>
        <dbReference type="ARBA" id="ARBA00047899"/>
    </source>
</evidence>
<dbReference type="Pfam" id="PF01657">
    <property type="entry name" value="Stress-antifung"/>
    <property type="match status" value="4"/>
</dbReference>
<evidence type="ECO:0000256" key="4">
    <source>
        <dbReference type="ARBA" id="ARBA00022679"/>
    </source>
</evidence>
<sequence>MIFCTAKFARPKRVHFPSAMKTIPVLLLCCFMTLLFELACAAPPYDTPPYNICSVVTNNSTGHSTFQENLESLLNLLPSNASVSKLYNGSIGNEPDRVYALYMCLDFVSNDTCHKCIEAAQSDIMKLCPKSKEATVWEEWCQLRYSSENFFGRLNVSDNNVLQVNTQNISDQPEKFKSVVNQKLSELTKKAAYNDSSPKMYATGEVNFGDKVIYALVQCTTDLSEGDCDKCLQTATEDVLREYFFSMGARLFSHSCFLRYELYPFYSYPTQASKGLPTLVHENQLIGRNNLKAQEYPNISFASIRAATSNFSESNKLGEGGFGPVYKGIMSDGKEVAIKRLSCCSEQGSEEFTTEVQLIMNLQHKNLVRLLGYCVDGEEKLLVYEYMPNSSLDVVLFDSMKRAQLDWTGRKNIITGIARGILYLHEDSRLRIIHRDLKASNVLLDNEMNPKISDFGMARIFAGSEGQANTAIIVGTYGYMAPEYAMEGLYSFKSDVFSFGVLLLEIITERKNANRASLPSYAWKLWNEGKGLELIDPFLVGSCDSDEFLRYLHIGLLCVQEDAYDRPTMSSVVLMLKSETVNLSQPGKPAFSIGTFSNVHNKAGAVNLLFKDCPSRTYTANSPFENNLKLLLESLSSNTSISGGFYNDTIGNSSDRVYGQALCRGDVNSTVCQSCVHDASEDIFKSCKAQEAIIWYELCQVRYSSTVFFTMMLYDGKIPEKNKQEKNVSNPNQFGDVLKNLMKKLLDQTAYTSKHMFATGDMKFSGRQSIYGLQQCTRDIPRSDCYKCLDIARAELQKCCSALEGGTIVSRNCNVRFELDQFFNDIYSKDEERSQHGLLPELLNPTGVTIIEEDKMVSSEELPFIDLATIRKATDDFSDSNKLGQGGFGAVYKGWLDGKEVAVKRLSRKSRQGLEEFRNEVSLIAKLQHRNLVRLLACSFEGGEKLLLYEFMPNKSLDTFIFDLERRAELNWQTYHNIIEGIARGLLYLHEDSRLKIIHRDLKPNNVLLDHEMVPKISDFGMARIVCDNQNIANTKRVVGTHGYMAPEYAMEGLFSVKSDVFSFGVVLLEIISGKKNSGFYLTEHAKTLVEYAWTLWKDGKGSEFVEPFLMECCPKADILKYLQIALLCVQEDPEERPTMSAVVVLLGNDDSIGLPEPKKPAIFAIGRVAPINEYTHTANPTSNQLTLSIISPR</sequence>
<dbReference type="PROSITE" id="PS00107">
    <property type="entry name" value="PROTEIN_KINASE_ATP"/>
    <property type="match status" value="1"/>
</dbReference>
<keyword evidence="23" id="KW-1185">Reference proteome</keyword>
<dbReference type="GO" id="GO:0005524">
    <property type="term" value="F:ATP binding"/>
    <property type="evidence" value="ECO:0007669"/>
    <property type="project" value="UniProtKB-UniRule"/>
</dbReference>
<dbReference type="InterPro" id="IPR002902">
    <property type="entry name" value="GNK2"/>
</dbReference>
<keyword evidence="11" id="KW-1133">Transmembrane helix</keyword>
<dbReference type="CDD" id="cd14066">
    <property type="entry name" value="STKc_IRAK"/>
    <property type="match status" value="2"/>
</dbReference>
<keyword evidence="12" id="KW-0472">Membrane</keyword>
<dbReference type="Proteomes" id="UP000238479">
    <property type="component" value="Chromosome 5"/>
</dbReference>
<evidence type="ECO:0000256" key="8">
    <source>
        <dbReference type="ARBA" id="ARBA00022741"/>
    </source>
</evidence>
<keyword evidence="6 19" id="KW-0732">Signal</keyword>
<dbReference type="AlphaFoldDB" id="A0A2P6Q306"/>
<accession>A0A2P6Q306</accession>
<dbReference type="PROSITE" id="PS50011">
    <property type="entry name" value="PROTEIN_KINASE_DOM"/>
    <property type="match status" value="2"/>
</dbReference>
<dbReference type="EMBL" id="PDCK01000043">
    <property type="protein sequence ID" value="PRQ28544.1"/>
    <property type="molecule type" value="Genomic_DNA"/>
</dbReference>
<gene>
    <name evidence="22" type="ORF">RchiOBHm_Chr5g0004161</name>
</gene>
<comment type="subcellular location">
    <subcellularLocation>
        <location evidence="1">Membrane</location>
        <topology evidence="1">Single-pass membrane protein</topology>
    </subcellularLocation>
</comment>
<dbReference type="InterPro" id="IPR008271">
    <property type="entry name" value="Ser/Thr_kinase_AS"/>
</dbReference>
<dbReference type="FunFam" id="3.30.430.20:FF:000009">
    <property type="entry name" value="Cysteine-rich receptor-like protein kinase 28"/>
    <property type="match status" value="1"/>
</dbReference>
<evidence type="ECO:0000256" key="17">
    <source>
        <dbReference type="ARBA" id="ARBA00048679"/>
    </source>
</evidence>
<evidence type="ECO:0000256" key="6">
    <source>
        <dbReference type="ARBA" id="ARBA00022729"/>
    </source>
</evidence>
<keyword evidence="15" id="KW-0325">Glycoprotein</keyword>
<evidence type="ECO:0000313" key="23">
    <source>
        <dbReference type="Proteomes" id="UP000238479"/>
    </source>
</evidence>
<dbReference type="CDD" id="cd23509">
    <property type="entry name" value="Gnk2-like"/>
    <property type="match status" value="4"/>
</dbReference>
<keyword evidence="10 18" id="KW-0067">ATP-binding</keyword>
<evidence type="ECO:0000256" key="18">
    <source>
        <dbReference type="PROSITE-ProRule" id="PRU10141"/>
    </source>
</evidence>
<dbReference type="Pfam" id="PF07714">
    <property type="entry name" value="PK_Tyr_Ser-Thr"/>
    <property type="match status" value="2"/>
</dbReference>
<name>A0A2P6Q306_ROSCH</name>
<keyword evidence="9" id="KW-0418">Kinase</keyword>
<dbReference type="GO" id="GO:0005886">
    <property type="term" value="C:plasma membrane"/>
    <property type="evidence" value="ECO:0007669"/>
    <property type="project" value="TreeGrafter"/>
</dbReference>
<dbReference type="InterPro" id="IPR000719">
    <property type="entry name" value="Prot_kinase_dom"/>
</dbReference>
<keyword evidence="7" id="KW-0677">Repeat</keyword>
<evidence type="ECO:0000256" key="5">
    <source>
        <dbReference type="ARBA" id="ARBA00022692"/>
    </source>
</evidence>
<organism evidence="22 23">
    <name type="scientific">Rosa chinensis</name>
    <name type="common">China rose</name>
    <dbReference type="NCBI Taxonomy" id="74649"/>
    <lineage>
        <taxon>Eukaryota</taxon>
        <taxon>Viridiplantae</taxon>
        <taxon>Streptophyta</taxon>
        <taxon>Embryophyta</taxon>
        <taxon>Tracheophyta</taxon>
        <taxon>Spermatophyta</taxon>
        <taxon>Magnoliopsida</taxon>
        <taxon>eudicotyledons</taxon>
        <taxon>Gunneridae</taxon>
        <taxon>Pentapetalae</taxon>
        <taxon>rosids</taxon>
        <taxon>fabids</taxon>
        <taxon>Rosales</taxon>
        <taxon>Rosaceae</taxon>
        <taxon>Rosoideae</taxon>
        <taxon>Rosoideae incertae sedis</taxon>
        <taxon>Rosa</taxon>
    </lineage>
</organism>
<evidence type="ECO:0000256" key="3">
    <source>
        <dbReference type="ARBA" id="ARBA00022527"/>
    </source>
</evidence>
<dbReference type="Gene3D" id="3.30.200.20">
    <property type="entry name" value="Phosphorylase Kinase, domain 1"/>
    <property type="match status" value="2"/>
</dbReference>
<reference evidence="22 23" key="1">
    <citation type="journal article" date="2018" name="Nat. Genet.">
        <title>The Rosa genome provides new insights in the design of modern roses.</title>
        <authorList>
            <person name="Bendahmane M."/>
        </authorList>
    </citation>
    <scope>NUCLEOTIDE SEQUENCE [LARGE SCALE GENOMIC DNA]</scope>
    <source>
        <strain evidence="23">cv. Old Blush</strain>
    </source>
</reference>
<evidence type="ECO:0000256" key="19">
    <source>
        <dbReference type="SAM" id="SignalP"/>
    </source>
</evidence>
<dbReference type="EC" id="2.7.11.1" evidence="2"/>
<dbReference type="InterPro" id="IPR011009">
    <property type="entry name" value="Kinase-like_dom_sf"/>
</dbReference>
<feature type="domain" description="Protein kinase" evidence="20">
    <location>
        <begin position="311"/>
        <end position="581"/>
    </location>
</feature>
<feature type="domain" description="Gnk2-homologous" evidence="21">
    <location>
        <begin position="716"/>
        <end position="822"/>
    </location>
</feature>
<keyword evidence="14" id="KW-0675">Receptor</keyword>
<dbReference type="Gene3D" id="1.10.510.10">
    <property type="entry name" value="Transferase(Phosphotransferase) domain 1"/>
    <property type="match status" value="2"/>
</dbReference>
<evidence type="ECO:0000256" key="1">
    <source>
        <dbReference type="ARBA" id="ARBA00004167"/>
    </source>
</evidence>
<keyword evidence="5" id="KW-0812">Transmembrane</keyword>
<evidence type="ECO:0000259" key="21">
    <source>
        <dbReference type="PROSITE" id="PS51473"/>
    </source>
</evidence>
<evidence type="ECO:0000256" key="10">
    <source>
        <dbReference type="ARBA" id="ARBA00022840"/>
    </source>
</evidence>
<feature type="domain" description="Gnk2-homologous" evidence="21">
    <location>
        <begin position="157"/>
        <end position="265"/>
    </location>
</feature>
<feature type="signal peptide" evidence="19">
    <location>
        <begin position="1"/>
        <end position="41"/>
    </location>
</feature>
<dbReference type="PANTHER" id="PTHR27002:SF123">
    <property type="entry name" value="CYSTEINE-RICH RECEPTOR-LIKE PROTEIN KINASE 45"/>
    <property type="match status" value="1"/>
</dbReference>
<dbReference type="FunFam" id="3.30.430.20:FF:000003">
    <property type="entry name" value="Cysteine-rich RLK (RECEPTOR-like protein kinase) 10"/>
    <property type="match status" value="1"/>
</dbReference>
<dbReference type="PROSITE" id="PS51473">
    <property type="entry name" value="GNK2"/>
    <property type="match status" value="4"/>
</dbReference>
<evidence type="ECO:0000256" key="13">
    <source>
        <dbReference type="ARBA" id="ARBA00023157"/>
    </source>
</evidence>
<keyword evidence="3" id="KW-0723">Serine/threonine-protein kinase</keyword>
<evidence type="ECO:0000256" key="7">
    <source>
        <dbReference type="ARBA" id="ARBA00022737"/>
    </source>
</evidence>
<dbReference type="InterPro" id="IPR038408">
    <property type="entry name" value="GNK2_sf"/>
</dbReference>
<dbReference type="Gene3D" id="3.30.430.20">
    <property type="entry name" value="Gnk2 domain, C-X8-C-X2-C motif"/>
    <property type="match status" value="4"/>
</dbReference>
<dbReference type="SMART" id="SM00220">
    <property type="entry name" value="S_TKc"/>
    <property type="match status" value="2"/>
</dbReference>
<dbReference type="PANTHER" id="PTHR27002">
    <property type="entry name" value="RECEPTOR-LIKE SERINE/THREONINE-PROTEIN KINASE SD1-8"/>
    <property type="match status" value="1"/>
</dbReference>